<evidence type="ECO:0000313" key="2">
    <source>
        <dbReference type="Proteomes" id="UP001201812"/>
    </source>
</evidence>
<dbReference type="Proteomes" id="UP001201812">
    <property type="component" value="Unassembled WGS sequence"/>
</dbReference>
<dbReference type="EMBL" id="JAKKPZ010000359">
    <property type="protein sequence ID" value="KAI1695971.1"/>
    <property type="molecule type" value="Genomic_DNA"/>
</dbReference>
<name>A0AAD4MNE9_9BILA</name>
<gene>
    <name evidence="1" type="ORF">DdX_19291</name>
</gene>
<keyword evidence="2" id="KW-1185">Reference proteome</keyword>
<reference evidence="1" key="1">
    <citation type="submission" date="2022-01" db="EMBL/GenBank/DDBJ databases">
        <title>Genome Sequence Resource for Two Populations of Ditylenchus destructor, the Migratory Endoparasitic Phytonematode.</title>
        <authorList>
            <person name="Zhang H."/>
            <person name="Lin R."/>
            <person name="Xie B."/>
        </authorList>
    </citation>
    <scope>NUCLEOTIDE SEQUENCE</scope>
    <source>
        <strain evidence="1">BazhouSP</strain>
    </source>
</reference>
<proteinExistence type="predicted"/>
<accession>A0AAD4MNE9</accession>
<protein>
    <submittedName>
        <fullName evidence="1">Uncharacterized protein</fullName>
    </submittedName>
</protein>
<organism evidence="1 2">
    <name type="scientific">Ditylenchus destructor</name>
    <dbReference type="NCBI Taxonomy" id="166010"/>
    <lineage>
        <taxon>Eukaryota</taxon>
        <taxon>Metazoa</taxon>
        <taxon>Ecdysozoa</taxon>
        <taxon>Nematoda</taxon>
        <taxon>Chromadorea</taxon>
        <taxon>Rhabditida</taxon>
        <taxon>Tylenchina</taxon>
        <taxon>Tylenchomorpha</taxon>
        <taxon>Sphaerularioidea</taxon>
        <taxon>Anguinidae</taxon>
        <taxon>Anguininae</taxon>
        <taxon>Ditylenchus</taxon>
    </lineage>
</organism>
<sequence length="346" mass="39567">MGNAKSKTLRNVKAPKEIQQRNHISISPEVLADVLAFHSRKNLHQQLCQVNSLFFQTANRLPSVHIVPFICLPLIQLVLPCSETISEIPLKNLPIPVPFIRFREVEITNLLEKAALNFLFRSKKSFKSSRLNIAIRTYKPNPGTHLKIQDLLNTLLQEIFVECSQIRIDSRFLEPQKVAKTKGVLASDRLELQFYEEQICDSDSSMALIACLRHKEGQPGARRHLVLKNYPMAGNAEIIEALKKSFPEATQPINYVVTFMESRESIDQSLDRNMRFNLDNTLTGERLSLFDHIPGMGRGVRLWRRIVTDKDDAFSAMLAGERDCDVPEGFDHDFYDVKYKVSHPII</sequence>
<evidence type="ECO:0000313" key="1">
    <source>
        <dbReference type="EMBL" id="KAI1695971.1"/>
    </source>
</evidence>
<dbReference type="AlphaFoldDB" id="A0AAD4MNE9"/>
<comment type="caution">
    <text evidence="1">The sequence shown here is derived from an EMBL/GenBank/DDBJ whole genome shotgun (WGS) entry which is preliminary data.</text>
</comment>